<evidence type="ECO:0000256" key="1">
    <source>
        <dbReference type="SAM" id="MobiDB-lite"/>
    </source>
</evidence>
<dbReference type="Proteomes" id="UP001148614">
    <property type="component" value="Unassembled WGS sequence"/>
</dbReference>
<proteinExistence type="predicted"/>
<comment type="caution">
    <text evidence="2">The sequence shown here is derived from an EMBL/GenBank/DDBJ whole genome shotgun (WGS) entry which is preliminary data.</text>
</comment>
<protein>
    <submittedName>
        <fullName evidence="2">Uncharacterized protein</fullName>
    </submittedName>
</protein>
<feature type="region of interest" description="Disordered" evidence="1">
    <location>
        <begin position="1"/>
        <end position="43"/>
    </location>
</feature>
<evidence type="ECO:0000313" key="2">
    <source>
        <dbReference type="EMBL" id="KAJ3560052.1"/>
    </source>
</evidence>
<organism evidence="2 3">
    <name type="scientific">Xylaria arbuscula</name>
    <dbReference type="NCBI Taxonomy" id="114810"/>
    <lineage>
        <taxon>Eukaryota</taxon>
        <taxon>Fungi</taxon>
        <taxon>Dikarya</taxon>
        <taxon>Ascomycota</taxon>
        <taxon>Pezizomycotina</taxon>
        <taxon>Sordariomycetes</taxon>
        <taxon>Xylariomycetidae</taxon>
        <taxon>Xylariales</taxon>
        <taxon>Xylariaceae</taxon>
        <taxon>Xylaria</taxon>
    </lineage>
</organism>
<gene>
    <name evidence="2" type="ORF">NPX13_g9441</name>
</gene>
<reference evidence="2" key="1">
    <citation type="submission" date="2022-07" db="EMBL/GenBank/DDBJ databases">
        <title>Genome Sequence of Xylaria arbuscula.</title>
        <authorList>
            <person name="Buettner E."/>
        </authorList>
    </citation>
    <scope>NUCLEOTIDE SEQUENCE</scope>
    <source>
        <strain evidence="2">VT107</strain>
    </source>
</reference>
<keyword evidence="3" id="KW-1185">Reference proteome</keyword>
<dbReference type="VEuPathDB" id="FungiDB:F4678DRAFT_449587"/>
<dbReference type="AlphaFoldDB" id="A0A9W8N6P9"/>
<dbReference type="EMBL" id="JANPWZ010002320">
    <property type="protein sequence ID" value="KAJ3560052.1"/>
    <property type="molecule type" value="Genomic_DNA"/>
</dbReference>
<evidence type="ECO:0000313" key="3">
    <source>
        <dbReference type="Proteomes" id="UP001148614"/>
    </source>
</evidence>
<sequence>MVPIPEGSEAHSEEPPESDYSSSQETLDQPSDHPGPLINSGGFPEEAQLKEAAKLGRVKGACELSGI</sequence>
<accession>A0A9W8N6P9</accession>
<name>A0A9W8N6P9_9PEZI</name>